<dbReference type="AlphaFoldDB" id="A0A1I7YKJ1"/>
<feature type="transmembrane region" description="Helical" evidence="9">
    <location>
        <begin position="156"/>
        <end position="177"/>
    </location>
</feature>
<dbReference type="Pfam" id="PF04178">
    <property type="entry name" value="Got1"/>
    <property type="match status" value="1"/>
</dbReference>
<dbReference type="GO" id="GO:0016020">
    <property type="term" value="C:membrane"/>
    <property type="evidence" value="ECO:0007669"/>
    <property type="project" value="UniProtKB-SubCell"/>
</dbReference>
<dbReference type="PANTHER" id="PTHR23137">
    <property type="entry name" value="VESICLE TRANSPORT PROTEIN-RELATED"/>
    <property type="match status" value="1"/>
</dbReference>
<dbReference type="Proteomes" id="UP000095287">
    <property type="component" value="Unplaced"/>
</dbReference>
<reference evidence="11" key="1">
    <citation type="submission" date="2016-11" db="UniProtKB">
        <authorList>
            <consortium name="WormBaseParasite"/>
        </authorList>
    </citation>
    <scope>IDENTIFICATION</scope>
</reference>
<keyword evidence="5 9" id="KW-0653">Protein transport</keyword>
<dbReference type="InterPro" id="IPR007305">
    <property type="entry name" value="Vesicle_transpt_Got1/SFT2"/>
</dbReference>
<dbReference type="InterPro" id="IPR011691">
    <property type="entry name" value="Vesicle_transpt_SFT2"/>
</dbReference>
<evidence type="ECO:0000256" key="4">
    <source>
        <dbReference type="ARBA" id="ARBA00022692"/>
    </source>
</evidence>
<protein>
    <recommendedName>
        <fullName evidence="9">Vesicle transport protein</fullName>
    </recommendedName>
</protein>
<keyword evidence="3 9" id="KW-0813">Transport</keyword>
<evidence type="ECO:0000313" key="10">
    <source>
        <dbReference type="Proteomes" id="UP000095287"/>
    </source>
</evidence>
<evidence type="ECO:0000256" key="8">
    <source>
        <dbReference type="ARBA" id="ARBA00025800"/>
    </source>
</evidence>
<dbReference type="PANTHER" id="PTHR23137:SF6">
    <property type="entry name" value="VESICLE TRANSPORT PROTEIN"/>
    <property type="match status" value="1"/>
</dbReference>
<proteinExistence type="inferred from homology"/>
<feature type="transmembrane region" description="Helical" evidence="9">
    <location>
        <begin position="67"/>
        <end position="87"/>
    </location>
</feature>
<evidence type="ECO:0000256" key="3">
    <source>
        <dbReference type="ARBA" id="ARBA00022448"/>
    </source>
</evidence>
<evidence type="ECO:0000256" key="7">
    <source>
        <dbReference type="ARBA" id="ARBA00023136"/>
    </source>
</evidence>
<keyword evidence="10" id="KW-1185">Reference proteome</keyword>
<feature type="transmembrane region" description="Helical" evidence="9">
    <location>
        <begin position="130"/>
        <end position="150"/>
    </location>
</feature>
<evidence type="ECO:0000313" key="11">
    <source>
        <dbReference type="WBParaSite" id="L893_g17235.t1"/>
    </source>
</evidence>
<keyword evidence="6 9" id="KW-1133">Transmembrane helix</keyword>
<dbReference type="GO" id="GO:0016192">
    <property type="term" value="P:vesicle-mediated transport"/>
    <property type="evidence" value="ECO:0007669"/>
    <property type="project" value="InterPro"/>
</dbReference>
<comment type="similarity">
    <text evidence="8 9">Belongs to the SFT2 family.</text>
</comment>
<dbReference type="GO" id="GO:0005737">
    <property type="term" value="C:cytoplasm"/>
    <property type="evidence" value="ECO:0007669"/>
    <property type="project" value="UniProtKB-ARBA"/>
</dbReference>
<dbReference type="GO" id="GO:0012505">
    <property type="term" value="C:endomembrane system"/>
    <property type="evidence" value="ECO:0007669"/>
    <property type="project" value="UniProtKB-ARBA"/>
</dbReference>
<evidence type="ECO:0000256" key="6">
    <source>
        <dbReference type="ARBA" id="ARBA00022989"/>
    </source>
</evidence>
<sequence>MATTCGISRLSLLIWAPFRDVGAMFDRIRQSIGINMEPGAPQPDPDTRSGVMNDLNEMTTLSWETRLQCFAGCFILSLFCSLCSTALLFAGKIPGFCILVSLGSILSIGGTCFLMGPFKQLQKMFESTRLIATIVYLSMIVLTLIAGLVWHNGALALIFVIGQYIAMAWYSISYIPFARDFVSKILCACLD</sequence>
<evidence type="ECO:0000256" key="9">
    <source>
        <dbReference type="RuleBase" id="RU363111"/>
    </source>
</evidence>
<evidence type="ECO:0000256" key="1">
    <source>
        <dbReference type="ARBA" id="ARBA00003566"/>
    </source>
</evidence>
<comment type="subcellular location">
    <subcellularLocation>
        <location evidence="2 9">Membrane</location>
        <topology evidence="2 9">Multi-pass membrane protein</topology>
    </subcellularLocation>
</comment>
<evidence type="ECO:0000256" key="2">
    <source>
        <dbReference type="ARBA" id="ARBA00004141"/>
    </source>
</evidence>
<dbReference type="WBParaSite" id="L893_g17235.t1">
    <property type="protein sequence ID" value="L893_g17235.t1"/>
    <property type="gene ID" value="L893_g17235"/>
</dbReference>
<dbReference type="GO" id="GO:0015031">
    <property type="term" value="P:protein transport"/>
    <property type="evidence" value="ECO:0007669"/>
    <property type="project" value="UniProtKB-KW"/>
</dbReference>
<comment type="function">
    <text evidence="1 9">May be involved in fusion of retrograde transport vesicles derived from an endocytic compartment with the Golgi complex.</text>
</comment>
<keyword evidence="4 9" id="KW-0812">Transmembrane</keyword>
<accession>A0A1I7YKJ1</accession>
<name>A0A1I7YKJ1_9BILA</name>
<organism evidence="10 11">
    <name type="scientific">Steinernema glaseri</name>
    <dbReference type="NCBI Taxonomy" id="37863"/>
    <lineage>
        <taxon>Eukaryota</taxon>
        <taxon>Metazoa</taxon>
        <taxon>Ecdysozoa</taxon>
        <taxon>Nematoda</taxon>
        <taxon>Chromadorea</taxon>
        <taxon>Rhabditida</taxon>
        <taxon>Tylenchina</taxon>
        <taxon>Panagrolaimomorpha</taxon>
        <taxon>Strongyloidoidea</taxon>
        <taxon>Steinernematidae</taxon>
        <taxon>Steinernema</taxon>
    </lineage>
</organism>
<keyword evidence="7 9" id="KW-0472">Membrane</keyword>
<feature type="transmembrane region" description="Helical" evidence="9">
    <location>
        <begin position="93"/>
        <end position="118"/>
    </location>
</feature>
<evidence type="ECO:0000256" key="5">
    <source>
        <dbReference type="ARBA" id="ARBA00022927"/>
    </source>
</evidence>